<comment type="similarity">
    <text evidence="1">Belongs to the class-II aminoacyl-tRNA synthetase family.</text>
</comment>
<dbReference type="CDD" id="cd00773">
    <property type="entry name" value="HisRS-like_core"/>
    <property type="match status" value="1"/>
</dbReference>
<dbReference type="GO" id="GO:0003723">
    <property type="term" value="F:RNA binding"/>
    <property type="evidence" value="ECO:0007669"/>
    <property type="project" value="TreeGrafter"/>
</dbReference>
<evidence type="ECO:0000256" key="7">
    <source>
        <dbReference type="ARBA" id="ARBA00023146"/>
    </source>
</evidence>
<evidence type="ECO:0000313" key="11">
    <source>
        <dbReference type="EMBL" id="KAJ3630028.1"/>
    </source>
</evidence>
<dbReference type="InterPro" id="IPR045864">
    <property type="entry name" value="aa-tRNA-synth_II/BPL/LPL"/>
</dbReference>
<dbReference type="Gene3D" id="3.40.50.800">
    <property type="entry name" value="Anticodon-binding domain"/>
    <property type="match status" value="1"/>
</dbReference>
<dbReference type="SUPFAM" id="SSF52954">
    <property type="entry name" value="Class II aaRS ABD-related"/>
    <property type="match status" value="1"/>
</dbReference>
<keyword evidence="5" id="KW-0067">ATP-binding</keyword>
<accession>A0AA38HKZ4</accession>
<feature type="binding site" evidence="9">
    <location>
        <position position="156"/>
    </location>
    <ligand>
        <name>L-histidine</name>
        <dbReference type="ChEBI" id="CHEBI:57595"/>
    </ligand>
</feature>
<reference evidence="11" key="1">
    <citation type="journal article" date="2023" name="G3 (Bethesda)">
        <title>Whole genome assemblies of Zophobas morio and Tenebrio molitor.</title>
        <authorList>
            <person name="Kaur S."/>
            <person name="Stinson S.A."/>
            <person name="diCenzo G.C."/>
        </authorList>
    </citation>
    <scope>NUCLEOTIDE SEQUENCE</scope>
    <source>
        <strain evidence="11">QUZm001</strain>
    </source>
</reference>
<dbReference type="Pfam" id="PF03129">
    <property type="entry name" value="HGTP_anticodon"/>
    <property type="match status" value="1"/>
</dbReference>
<dbReference type="Proteomes" id="UP001168821">
    <property type="component" value="Unassembled WGS sequence"/>
</dbReference>
<dbReference type="GO" id="GO:0005739">
    <property type="term" value="C:mitochondrion"/>
    <property type="evidence" value="ECO:0007669"/>
    <property type="project" value="TreeGrafter"/>
</dbReference>
<dbReference type="GO" id="GO:0005829">
    <property type="term" value="C:cytosol"/>
    <property type="evidence" value="ECO:0007669"/>
    <property type="project" value="TreeGrafter"/>
</dbReference>
<feature type="binding site" evidence="9">
    <location>
        <position position="176"/>
    </location>
    <ligand>
        <name>L-histidine</name>
        <dbReference type="ChEBI" id="CHEBI:57595"/>
    </ligand>
</feature>
<feature type="domain" description="Aminoacyl-transfer RNA synthetases class-II family profile" evidence="10">
    <location>
        <begin position="71"/>
        <end position="386"/>
    </location>
</feature>
<evidence type="ECO:0000256" key="3">
    <source>
        <dbReference type="ARBA" id="ARBA00022598"/>
    </source>
</evidence>
<dbReference type="EMBL" id="JALNTZ010000920">
    <property type="protein sequence ID" value="KAJ3630028.1"/>
    <property type="molecule type" value="Genomic_DNA"/>
</dbReference>
<dbReference type="EC" id="6.1.1.21" evidence="2"/>
<feature type="binding site" evidence="9">
    <location>
        <begin position="332"/>
        <end position="333"/>
    </location>
    <ligand>
        <name>L-histidine</name>
        <dbReference type="ChEBI" id="CHEBI:57595"/>
    </ligand>
</feature>
<dbReference type="InterPro" id="IPR015807">
    <property type="entry name" value="His-tRNA-ligase"/>
</dbReference>
<dbReference type="PANTHER" id="PTHR11476:SF7">
    <property type="entry name" value="HISTIDINE--TRNA LIGASE"/>
    <property type="match status" value="1"/>
</dbReference>
<dbReference type="NCBIfam" id="TIGR00442">
    <property type="entry name" value="hisS"/>
    <property type="match status" value="1"/>
</dbReference>
<comment type="caution">
    <text evidence="11">The sequence shown here is derived from an EMBL/GenBank/DDBJ whole genome shotgun (WGS) entry which is preliminary data.</text>
</comment>
<feature type="binding site" evidence="9">
    <location>
        <begin position="129"/>
        <end position="131"/>
    </location>
    <ligand>
        <name>L-histidine</name>
        <dbReference type="ChEBI" id="CHEBI:57595"/>
    </ligand>
</feature>
<evidence type="ECO:0000256" key="1">
    <source>
        <dbReference type="ARBA" id="ARBA00008226"/>
    </source>
</evidence>
<keyword evidence="4" id="KW-0547">Nucleotide-binding</keyword>
<dbReference type="SUPFAM" id="SSF55681">
    <property type="entry name" value="Class II aaRS and biotin synthetases"/>
    <property type="match status" value="1"/>
</dbReference>
<evidence type="ECO:0000313" key="12">
    <source>
        <dbReference type="Proteomes" id="UP001168821"/>
    </source>
</evidence>
<dbReference type="InterPro" id="IPR041715">
    <property type="entry name" value="HisRS-like_core"/>
</dbReference>
<dbReference type="GO" id="GO:0006427">
    <property type="term" value="P:histidyl-tRNA aminoacylation"/>
    <property type="evidence" value="ECO:0007669"/>
    <property type="project" value="InterPro"/>
</dbReference>
<comment type="catalytic activity">
    <reaction evidence="8">
        <text>tRNA(His) + L-histidine + ATP = L-histidyl-tRNA(His) + AMP + diphosphate + H(+)</text>
        <dbReference type="Rhea" id="RHEA:17313"/>
        <dbReference type="Rhea" id="RHEA-COMP:9665"/>
        <dbReference type="Rhea" id="RHEA-COMP:9689"/>
        <dbReference type="ChEBI" id="CHEBI:15378"/>
        <dbReference type="ChEBI" id="CHEBI:30616"/>
        <dbReference type="ChEBI" id="CHEBI:33019"/>
        <dbReference type="ChEBI" id="CHEBI:57595"/>
        <dbReference type="ChEBI" id="CHEBI:78442"/>
        <dbReference type="ChEBI" id="CHEBI:78527"/>
        <dbReference type="ChEBI" id="CHEBI:456215"/>
        <dbReference type="EC" id="6.1.1.21"/>
    </reaction>
</comment>
<evidence type="ECO:0000256" key="6">
    <source>
        <dbReference type="ARBA" id="ARBA00022917"/>
    </source>
</evidence>
<proteinExistence type="inferred from homology"/>
<dbReference type="FunFam" id="3.40.50.800:FF:000008">
    <property type="entry name" value="histidine--tRNA ligase, cytoplasmic isoform X1"/>
    <property type="match status" value="1"/>
</dbReference>
<feature type="binding site" evidence="9">
    <location>
        <position position="328"/>
    </location>
    <ligand>
        <name>L-histidine</name>
        <dbReference type="ChEBI" id="CHEBI:57595"/>
    </ligand>
</feature>
<dbReference type="InterPro" id="IPR004516">
    <property type="entry name" value="HisRS/HisZ"/>
</dbReference>
<name>A0AA38HKZ4_9CUCU</name>
<keyword evidence="7" id="KW-0030">Aminoacyl-tRNA synthetase</keyword>
<keyword evidence="12" id="KW-1185">Reference proteome</keyword>
<feature type="binding site" evidence="9">
    <location>
        <position position="172"/>
    </location>
    <ligand>
        <name>L-histidine</name>
        <dbReference type="ChEBI" id="CHEBI:57595"/>
    </ligand>
</feature>
<keyword evidence="3" id="KW-0436">Ligase</keyword>
<evidence type="ECO:0000256" key="2">
    <source>
        <dbReference type="ARBA" id="ARBA00012815"/>
    </source>
</evidence>
<protein>
    <recommendedName>
        <fullName evidence="2">histidine--tRNA ligase</fullName>
        <ecNumber evidence="2">6.1.1.21</ecNumber>
    </recommendedName>
</protein>
<dbReference type="InterPro" id="IPR006195">
    <property type="entry name" value="aa-tRNA-synth_II"/>
</dbReference>
<evidence type="ECO:0000256" key="9">
    <source>
        <dbReference type="PIRSR" id="PIRSR001549-1"/>
    </source>
</evidence>
<dbReference type="PROSITE" id="PS50862">
    <property type="entry name" value="AA_TRNA_LIGASE_II"/>
    <property type="match status" value="1"/>
</dbReference>
<dbReference type="PANTHER" id="PTHR11476">
    <property type="entry name" value="HISTIDYL-TRNA SYNTHETASE"/>
    <property type="match status" value="1"/>
</dbReference>
<keyword evidence="6" id="KW-0648">Protein biosynthesis</keyword>
<dbReference type="Gene3D" id="3.30.930.10">
    <property type="entry name" value="Bira Bifunctional Protein, Domain 2"/>
    <property type="match status" value="1"/>
</dbReference>
<evidence type="ECO:0000259" key="10">
    <source>
        <dbReference type="PROSITE" id="PS50862"/>
    </source>
</evidence>
<dbReference type="InterPro" id="IPR036621">
    <property type="entry name" value="Anticodon-bd_dom_sf"/>
</dbReference>
<evidence type="ECO:0000256" key="5">
    <source>
        <dbReference type="ARBA" id="ARBA00022840"/>
    </source>
</evidence>
<sequence length="500" mass="57495">MYTSKAELLQQLEEWELKHKELLEKEEDNEVILARQKIQSIKETLTSNKTKKIVAKVPKGMKDNLPREMAVREKVFKLIIEVFKRHGAVAIDTPVMELKEILVDKYGEESKLIYDVADQGGELCALRYDLTVPFARFVATHKIDNIKRYHIAKVYRRDQPAIERGRFREFYQCDFDIAGIYDPLLPDADCLRVVYEIMQSLELGDFIIKINHRKILNGLFEYCGVPAAQFRTICSSIDKLDKSSWEAVRKEMIEVKGIPACMADQIGEFINYRGWDYYKKTLKVDLILCTLGNTDTAKSGILEIKMLFDYLQCFGVMDRISFDLSLARGLDYYTGVIFETIFTDALVGSVAGGGRYDDLVGRFSKNGRKVPCVGVSIGVERIFTLMEAKLFKLDAEKIISRENETEVYVASTHGCVEERLKIVAELWDAGIKTEFMYKNQPKLLRQFQHCEDLRVPLCVIIGPAELEEGQIIIRDVFLRRDEKVNRSELTSRILAKLNKL</sequence>
<dbReference type="PIRSF" id="PIRSF001549">
    <property type="entry name" value="His-tRNA_synth"/>
    <property type="match status" value="1"/>
</dbReference>
<dbReference type="Pfam" id="PF13393">
    <property type="entry name" value="tRNA-synt_His"/>
    <property type="match status" value="1"/>
</dbReference>
<dbReference type="InterPro" id="IPR004154">
    <property type="entry name" value="Anticodon-bd"/>
</dbReference>
<evidence type="ECO:0000256" key="4">
    <source>
        <dbReference type="ARBA" id="ARBA00022741"/>
    </source>
</evidence>
<dbReference type="GO" id="GO:0032543">
    <property type="term" value="P:mitochondrial translation"/>
    <property type="evidence" value="ECO:0007669"/>
    <property type="project" value="TreeGrafter"/>
</dbReference>
<dbReference type="GO" id="GO:0004821">
    <property type="term" value="F:histidine-tRNA ligase activity"/>
    <property type="evidence" value="ECO:0007669"/>
    <property type="project" value="UniProtKB-EC"/>
</dbReference>
<dbReference type="FunFam" id="3.30.930.10:FF:000092">
    <property type="entry name" value="Histidyl-tRNA synthetase putative"/>
    <property type="match status" value="1"/>
</dbReference>
<gene>
    <name evidence="11" type="ORF">Zmor_028501</name>
</gene>
<dbReference type="GO" id="GO:0005524">
    <property type="term" value="F:ATP binding"/>
    <property type="evidence" value="ECO:0007669"/>
    <property type="project" value="UniProtKB-KW"/>
</dbReference>
<organism evidence="11 12">
    <name type="scientific">Zophobas morio</name>
    <dbReference type="NCBI Taxonomy" id="2755281"/>
    <lineage>
        <taxon>Eukaryota</taxon>
        <taxon>Metazoa</taxon>
        <taxon>Ecdysozoa</taxon>
        <taxon>Arthropoda</taxon>
        <taxon>Hexapoda</taxon>
        <taxon>Insecta</taxon>
        <taxon>Pterygota</taxon>
        <taxon>Neoptera</taxon>
        <taxon>Endopterygota</taxon>
        <taxon>Coleoptera</taxon>
        <taxon>Polyphaga</taxon>
        <taxon>Cucujiformia</taxon>
        <taxon>Tenebrionidae</taxon>
        <taxon>Zophobas</taxon>
    </lineage>
</organism>
<dbReference type="AlphaFoldDB" id="A0AA38HKZ4"/>
<evidence type="ECO:0000256" key="8">
    <source>
        <dbReference type="ARBA" id="ARBA00047639"/>
    </source>
</evidence>